<dbReference type="GO" id="GO:0030240">
    <property type="term" value="P:skeletal muscle thin filament assembly"/>
    <property type="evidence" value="ECO:0007669"/>
    <property type="project" value="TreeGrafter"/>
</dbReference>
<name>A0A3Q0G3M5_ALLSI</name>
<dbReference type="GO" id="GO:0003009">
    <property type="term" value="P:skeletal muscle contraction"/>
    <property type="evidence" value="ECO:0007669"/>
    <property type="project" value="TreeGrafter"/>
</dbReference>
<dbReference type="AlphaFoldDB" id="A0A3Q0G3M5"/>
<dbReference type="GO" id="GO:0030018">
    <property type="term" value="C:Z disc"/>
    <property type="evidence" value="ECO:0007669"/>
    <property type="project" value="TreeGrafter"/>
</dbReference>
<dbReference type="GeneID" id="112549492"/>
<dbReference type="Proteomes" id="UP000189705">
    <property type="component" value="Unplaced"/>
</dbReference>
<keyword evidence="1" id="KW-1185">Reference proteome</keyword>
<dbReference type="GO" id="GO:0031432">
    <property type="term" value="F:titin binding"/>
    <property type="evidence" value="ECO:0007669"/>
    <property type="project" value="TreeGrafter"/>
</dbReference>
<proteinExistence type="predicted"/>
<dbReference type="PANTHER" id="PTHR15143">
    <property type="entry name" value="TELETHONIN"/>
    <property type="match status" value="1"/>
</dbReference>
<dbReference type="GO" id="GO:0030241">
    <property type="term" value="P:skeletal muscle myosin thick filament assembly"/>
    <property type="evidence" value="ECO:0007669"/>
    <property type="project" value="TreeGrafter"/>
</dbReference>
<dbReference type="GO" id="GO:0035995">
    <property type="term" value="P:detection of muscle stretch"/>
    <property type="evidence" value="ECO:0007669"/>
    <property type="project" value="TreeGrafter"/>
</dbReference>
<dbReference type="PANTHER" id="PTHR15143:SF0">
    <property type="entry name" value="TELETHONIN"/>
    <property type="match status" value="1"/>
</dbReference>
<dbReference type="GO" id="GO:0055003">
    <property type="term" value="P:cardiac myofibril assembly"/>
    <property type="evidence" value="ECO:0007669"/>
    <property type="project" value="TreeGrafter"/>
</dbReference>
<dbReference type="Gene3D" id="2.20.160.10">
    <property type="entry name" value="titin domain like"/>
    <property type="match status" value="1"/>
</dbReference>
<accession>A0A3Q0G3M5</accession>
<dbReference type="InterPro" id="IPR015667">
    <property type="entry name" value="Telethonin"/>
</dbReference>
<dbReference type="GO" id="GO:0030674">
    <property type="term" value="F:protein-macromolecule adaptor activity"/>
    <property type="evidence" value="ECO:0007669"/>
    <property type="project" value="TreeGrafter"/>
</dbReference>
<evidence type="ECO:0000313" key="2">
    <source>
        <dbReference type="RefSeq" id="XP_025054047.1"/>
    </source>
</evidence>
<reference evidence="2" key="1">
    <citation type="submission" date="2025-08" db="UniProtKB">
        <authorList>
            <consortium name="RefSeq"/>
        </authorList>
    </citation>
    <scope>IDENTIFICATION</scope>
</reference>
<dbReference type="KEGG" id="asn:112549492"/>
<dbReference type="GO" id="GO:0055008">
    <property type="term" value="P:cardiac muscle tissue morphogenesis"/>
    <property type="evidence" value="ECO:0007669"/>
    <property type="project" value="TreeGrafter"/>
</dbReference>
<dbReference type="GO" id="GO:0048769">
    <property type="term" value="P:sarcomerogenesis"/>
    <property type="evidence" value="ECO:0007669"/>
    <property type="project" value="TreeGrafter"/>
</dbReference>
<organism evidence="1 2">
    <name type="scientific">Alligator sinensis</name>
    <name type="common">Chinese alligator</name>
    <dbReference type="NCBI Taxonomy" id="38654"/>
    <lineage>
        <taxon>Eukaryota</taxon>
        <taxon>Metazoa</taxon>
        <taxon>Chordata</taxon>
        <taxon>Craniata</taxon>
        <taxon>Vertebrata</taxon>
        <taxon>Euteleostomi</taxon>
        <taxon>Archelosauria</taxon>
        <taxon>Archosauria</taxon>
        <taxon>Crocodylia</taxon>
        <taxon>Alligatoridae</taxon>
        <taxon>Alligatorinae</taxon>
        <taxon>Alligator</taxon>
    </lineage>
</organism>
<dbReference type="GO" id="GO:0060048">
    <property type="term" value="P:cardiac muscle contraction"/>
    <property type="evidence" value="ECO:0007669"/>
    <property type="project" value="TreeGrafter"/>
</dbReference>
<protein>
    <submittedName>
        <fullName evidence="2">Telethonin-like</fullName>
    </submittedName>
</protein>
<dbReference type="InterPro" id="IPR023111">
    <property type="entry name" value="Titin-like_dom_sf"/>
</dbReference>
<evidence type="ECO:0000313" key="1">
    <source>
        <dbReference type="Proteomes" id="UP000189705"/>
    </source>
</evidence>
<dbReference type="InParanoid" id="A0A3Q0G3M5"/>
<dbReference type="GO" id="GO:0070080">
    <property type="term" value="F:titin Z domain binding"/>
    <property type="evidence" value="ECO:0007669"/>
    <property type="project" value="TreeGrafter"/>
</dbReference>
<dbReference type="Pfam" id="PF09470">
    <property type="entry name" value="Telethonin"/>
    <property type="match status" value="1"/>
</dbReference>
<dbReference type="RefSeq" id="XP_025054047.1">
    <property type="nucleotide sequence ID" value="XM_025198262.1"/>
</dbReference>
<sequence length="177" mass="20590">MFSAALNCPGTIQLTVLNCDVEEKNIANKEFYTLLWEDLTMETRQQERTALLERNSIHHEQYEKQQQDIFLVQRSPYLNIQMGRLGEKMRQYQLPYKNVLPVPLFMPCKLPVQHSPAEEWKPPTMDRQTAMSNGYATAKREVEQIKKDLPKLIQPAKLDFQVSSLVSCPHMALQPML</sequence>
<gene>
    <name evidence="2" type="primary">LOC112549492</name>
</gene>
<dbReference type="GO" id="GO:0008307">
    <property type="term" value="F:structural constituent of muscle"/>
    <property type="evidence" value="ECO:0007669"/>
    <property type="project" value="TreeGrafter"/>
</dbReference>